<feature type="compositionally biased region" description="Polar residues" evidence="1">
    <location>
        <begin position="1"/>
        <end position="19"/>
    </location>
</feature>
<dbReference type="RefSeq" id="WP_255897385.1">
    <property type="nucleotide sequence ID" value="NZ_JAMZEG020000005.1"/>
</dbReference>
<comment type="caution">
    <text evidence="2">The sequence shown here is derived from an EMBL/GenBank/DDBJ whole genome shotgun (WGS) entry which is preliminary data.</text>
</comment>
<gene>
    <name evidence="2" type="ORF">M3I01_018220</name>
</gene>
<sequence length="488" mass="55847">MDNLISAAQTSSSQIGSSQKDQKNREALGNTLLIGAGPAAVQMAVIFARGWTQRLGIASRCSDHWSDFLQQYKQLNQVSVRSTKPALSSLAGTAHFDQCYEQLTHIDNQWDTIVLCVPADCYQHVLKQIPLQQLDKIKRVILLSPSFGSHLIVKHQFQCTNRNIEVLSFSTYFAATKSTVFNDKNTVLKDVSDKWISSRINVITKARKKRIYISASNLVDQKRSSHVMGVLVDMLNSVDIDVITMADCFSVEARSITAYVHPPLFVNPFSLEQILKKTGPPKYMYKLFPEGPITPTAMKEMVQLWKEISKIVIRLNAEPINLLKFLNDDNYPVLEESIGRFDIENFEKYPTNKQEYLLYVRYASILVDPFSEPDDAGRYFDFSAVAFPKASYHGDVFTLPRVPLEDMKAMYVFYFLAKALQISVMAISEFIFRFETWFETNFRLEKNNLNNKLINNLRQSSQHVVDIILNSLDYNISMTNRNLRNHNE</sequence>
<feature type="region of interest" description="Disordered" evidence="1">
    <location>
        <begin position="1"/>
        <end position="21"/>
    </location>
</feature>
<dbReference type="Proteomes" id="UP001139522">
    <property type="component" value="Unassembled WGS sequence"/>
</dbReference>
<organism evidence="2 3">
    <name type="scientific">Marinomonas maritima</name>
    <dbReference type="NCBI Taxonomy" id="2940935"/>
    <lineage>
        <taxon>Bacteria</taxon>
        <taxon>Pseudomonadati</taxon>
        <taxon>Pseudomonadota</taxon>
        <taxon>Gammaproteobacteria</taxon>
        <taxon>Oceanospirillales</taxon>
        <taxon>Oceanospirillaceae</taxon>
        <taxon>Marinomonas</taxon>
    </lineage>
</organism>
<name>A0ABT5WM84_9GAMM</name>
<reference evidence="2" key="1">
    <citation type="submission" date="2023-01" db="EMBL/GenBank/DDBJ databases">
        <title>Psychroserpens sp. MSW6 and Marinomonas sp. RSW2, isolated from seawater.</title>
        <authorList>
            <person name="Kristyanto S."/>
            <person name="Jung J."/>
            <person name="Kim J.M."/>
            <person name="Jeon C.O."/>
        </authorList>
    </citation>
    <scope>NUCLEOTIDE SEQUENCE</scope>
    <source>
        <strain evidence="2">RSW2</strain>
    </source>
</reference>
<evidence type="ECO:0000313" key="2">
    <source>
        <dbReference type="EMBL" id="MDE8604801.1"/>
    </source>
</evidence>
<protein>
    <submittedName>
        <fullName evidence="2">Opine metallophore biosynthesis dehydrogenase</fullName>
    </submittedName>
</protein>
<dbReference type="EMBL" id="JAMZEG020000005">
    <property type="protein sequence ID" value="MDE8604801.1"/>
    <property type="molecule type" value="Genomic_DNA"/>
</dbReference>
<dbReference type="InterPro" id="IPR016935">
    <property type="entry name" value="Opine_metallophore_DH"/>
</dbReference>
<evidence type="ECO:0000313" key="3">
    <source>
        <dbReference type="Proteomes" id="UP001139522"/>
    </source>
</evidence>
<proteinExistence type="predicted"/>
<dbReference type="Pfam" id="PF10100">
    <property type="entry name" value="Staph_opine_DH"/>
    <property type="match status" value="1"/>
</dbReference>
<evidence type="ECO:0000256" key="1">
    <source>
        <dbReference type="SAM" id="MobiDB-lite"/>
    </source>
</evidence>
<keyword evidence="3" id="KW-1185">Reference proteome</keyword>
<accession>A0ABT5WM84</accession>